<protein>
    <submittedName>
        <fullName evidence="1">Uncharacterized protein</fullName>
    </submittedName>
</protein>
<proteinExistence type="predicted"/>
<organism evidence="1 2">
    <name type="scientific">Actinomadura rubteroloni</name>
    <dbReference type="NCBI Taxonomy" id="1926885"/>
    <lineage>
        <taxon>Bacteria</taxon>
        <taxon>Bacillati</taxon>
        <taxon>Actinomycetota</taxon>
        <taxon>Actinomycetes</taxon>
        <taxon>Streptosporangiales</taxon>
        <taxon>Thermomonosporaceae</taxon>
        <taxon>Actinomadura</taxon>
    </lineage>
</organism>
<dbReference type="AlphaFoldDB" id="A0A2P4UMG1"/>
<sequence>MTTVPSGYPVRPARPGDERAVAALLRVRAAWMAGRGLVRTVQPHGEPTRLLARRAALDPALTTADQHDEAAATAVDAVTSGLLVPSNHWRVAEVITAVQHAAVPATDLRDAYHHFCAEP</sequence>
<keyword evidence="2" id="KW-1185">Reference proteome</keyword>
<evidence type="ECO:0000313" key="1">
    <source>
        <dbReference type="EMBL" id="POM26237.1"/>
    </source>
</evidence>
<name>A0A2P4UMG1_9ACTN</name>
<dbReference type="Proteomes" id="UP000242367">
    <property type="component" value="Unassembled WGS sequence"/>
</dbReference>
<evidence type="ECO:0000313" key="2">
    <source>
        <dbReference type="Proteomes" id="UP000242367"/>
    </source>
</evidence>
<comment type="caution">
    <text evidence="1">The sequence shown here is derived from an EMBL/GenBank/DDBJ whole genome shotgun (WGS) entry which is preliminary data.</text>
</comment>
<dbReference type="EMBL" id="MTBP01000001">
    <property type="protein sequence ID" value="POM26237.1"/>
    <property type="molecule type" value="Genomic_DNA"/>
</dbReference>
<gene>
    <name evidence="1" type="ORF">BTM25_06310</name>
</gene>
<accession>A0A2P4UMG1</accession>
<reference evidence="1 2" key="1">
    <citation type="journal article" date="2017" name="Chemistry">
        <title>Isolation, Biosynthesis and Chemical Modifications of Rubterolones A-F: Rare Tropolone Alkaloids from Actinomadura sp. 5-2.</title>
        <authorList>
            <person name="Guo H."/>
            <person name="Benndorf R."/>
            <person name="Leichnitz D."/>
            <person name="Klassen J.L."/>
            <person name="Vollmers J."/>
            <person name="Gorls H."/>
            <person name="Steinacker M."/>
            <person name="Weigel C."/>
            <person name="Dahse H.M."/>
            <person name="Kaster A.K."/>
            <person name="de Beer Z.W."/>
            <person name="Poulsen M."/>
            <person name="Beemelmanns C."/>
        </authorList>
    </citation>
    <scope>NUCLEOTIDE SEQUENCE [LARGE SCALE GENOMIC DNA]</scope>
    <source>
        <strain evidence="1 2">5-2</strain>
    </source>
</reference>